<feature type="compositionally biased region" description="Low complexity" evidence="1">
    <location>
        <begin position="18"/>
        <end position="27"/>
    </location>
</feature>
<organism evidence="2 3">
    <name type="scientific">Sphaerosporella brunnea</name>
    <dbReference type="NCBI Taxonomy" id="1250544"/>
    <lineage>
        <taxon>Eukaryota</taxon>
        <taxon>Fungi</taxon>
        <taxon>Dikarya</taxon>
        <taxon>Ascomycota</taxon>
        <taxon>Pezizomycotina</taxon>
        <taxon>Pezizomycetes</taxon>
        <taxon>Pezizales</taxon>
        <taxon>Pyronemataceae</taxon>
        <taxon>Sphaerosporella</taxon>
    </lineage>
</organism>
<proteinExistence type="predicted"/>
<evidence type="ECO:0000313" key="3">
    <source>
        <dbReference type="Proteomes" id="UP000326924"/>
    </source>
</evidence>
<comment type="caution">
    <text evidence="2">The sequence shown here is derived from an EMBL/GenBank/DDBJ whole genome shotgun (WGS) entry which is preliminary data.</text>
</comment>
<protein>
    <submittedName>
        <fullName evidence="2">Uncharacterized protein</fullName>
    </submittedName>
</protein>
<gene>
    <name evidence="2" type="ORF">FN846DRAFT_903985</name>
</gene>
<dbReference type="Proteomes" id="UP000326924">
    <property type="component" value="Unassembled WGS sequence"/>
</dbReference>
<evidence type="ECO:0000313" key="2">
    <source>
        <dbReference type="EMBL" id="KAA8911918.1"/>
    </source>
</evidence>
<dbReference type="InParanoid" id="A0A5J5F617"/>
<name>A0A5J5F617_9PEZI</name>
<evidence type="ECO:0000256" key="1">
    <source>
        <dbReference type="SAM" id="MobiDB-lite"/>
    </source>
</evidence>
<accession>A0A5J5F617</accession>
<sequence length="77" mass="8300">MSRYCLAAPRVRTLTGLSATRSTARSTDSNKEHIDSTDTGPEGLSALSAKDLTRATIRRAGILTKEDSLVPLPTNVW</sequence>
<dbReference type="AlphaFoldDB" id="A0A5J5F617"/>
<keyword evidence="3" id="KW-1185">Reference proteome</keyword>
<dbReference type="EMBL" id="VXIS01000030">
    <property type="protein sequence ID" value="KAA8911918.1"/>
    <property type="molecule type" value="Genomic_DNA"/>
</dbReference>
<feature type="region of interest" description="Disordered" evidence="1">
    <location>
        <begin position="17"/>
        <end position="47"/>
    </location>
</feature>
<reference evidence="2 3" key="1">
    <citation type="submission" date="2019-09" db="EMBL/GenBank/DDBJ databases">
        <title>Draft genome of the ectomycorrhizal ascomycete Sphaerosporella brunnea.</title>
        <authorList>
            <consortium name="DOE Joint Genome Institute"/>
            <person name="Benucci G.M."/>
            <person name="Marozzi G."/>
            <person name="Antonielli L."/>
            <person name="Sanchez S."/>
            <person name="Marco P."/>
            <person name="Wang X."/>
            <person name="Falini L.B."/>
            <person name="Barry K."/>
            <person name="Haridas S."/>
            <person name="Lipzen A."/>
            <person name="Labutti K."/>
            <person name="Grigoriev I.V."/>
            <person name="Murat C."/>
            <person name="Martin F."/>
            <person name="Albertini E."/>
            <person name="Donnini D."/>
            <person name="Bonito G."/>
        </authorList>
    </citation>
    <scope>NUCLEOTIDE SEQUENCE [LARGE SCALE GENOMIC DNA]</scope>
    <source>
        <strain evidence="2 3">Sb_GMNB300</strain>
    </source>
</reference>